<keyword evidence="2" id="KW-1133">Transmembrane helix</keyword>
<evidence type="ECO:0000313" key="4">
    <source>
        <dbReference type="EMBL" id="MBW7458547.1"/>
    </source>
</evidence>
<dbReference type="Gene3D" id="3.30.10.20">
    <property type="match status" value="3"/>
</dbReference>
<evidence type="ECO:0000256" key="1">
    <source>
        <dbReference type="SAM" id="MobiDB-lite"/>
    </source>
</evidence>
<evidence type="ECO:0000256" key="2">
    <source>
        <dbReference type="SAM" id="Phobius"/>
    </source>
</evidence>
<dbReference type="EMBL" id="JAHZIK010001238">
    <property type="protein sequence ID" value="MBW7458547.1"/>
    <property type="molecule type" value="Genomic_DNA"/>
</dbReference>
<feature type="domain" description="PASTA" evidence="3">
    <location>
        <begin position="117"/>
        <end position="186"/>
    </location>
</feature>
<dbReference type="InterPro" id="IPR005543">
    <property type="entry name" value="PASTA_dom"/>
</dbReference>
<feature type="compositionally biased region" description="Polar residues" evidence="1">
    <location>
        <begin position="374"/>
        <end position="387"/>
    </location>
</feature>
<feature type="domain" description="PASTA" evidence="3">
    <location>
        <begin position="187"/>
        <end position="256"/>
    </location>
</feature>
<comment type="caution">
    <text evidence="4">The sequence shown here is derived from an EMBL/GenBank/DDBJ whole genome shotgun (WGS) entry which is preliminary data.</text>
</comment>
<feature type="compositionally biased region" description="Pro residues" evidence="1">
    <location>
        <begin position="354"/>
        <end position="364"/>
    </location>
</feature>
<dbReference type="CDD" id="cd06577">
    <property type="entry name" value="PASTA_pknB"/>
    <property type="match status" value="3"/>
</dbReference>
<feature type="region of interest" description="Disordered" evidence="1">
    <location>
        <begin position="341"/>
        <end position="387"/>
    </location>
</feature>
<feature type="non-terminal residue" evidence="4">
    <location>
        <position position="1"/>
    </location>
</feature>
<name>A0ABS7CCG3_9BACL</name>
<feature type="domain" description="PASTA" evidence="3">
    <location>
        <begin position="49"/>
        <end position="116"/>
    </location>
</feature>
<dbReference type="Pfam" id="PF03793">
    <property type="entry name" value="PASTA"/>
    <property type="match status" value="3"/>
</dbReference>
<protein>
    <submittedName>
        <fullName evidence="4">PASTA domain-containing protein</fullName>
    </submittedName>
</protein>
<feature type="transmembrane region" description="Helical" evidence="2">
    <location>
        <begin position="20"/>
        <end position="41"/>
    </location>
</feature>
<dbReference type="SMART" id="SM00740">
    <property type="entry name" value="PASTA"/>
    <property type="match status" value="3"/>
</dbReference>
<evidence type="ECO:0000259" key="3">
    <source>
        <dbReference type="PROSITE" id="PS51178"/>
    </source>
</evidence>
<keyword evidence="2" id="KW-0812">Transmembrane</keyword>
<evidence type="ECO:0000313" key="5">
    <source>
        <dbReference type="Proteomes" id="UP001519887"/>
    </source>
</evidence>
<organism evidence="4 5">
    <name type="scientific">Paenibacillus sepulcri</name>
    <dbReference type="NCBI Taxonomy" id="359917"/>
    <lineage>
        <taxon>Bacteria</taxon>
        <taxon>Bacillati</taxon>
        <taxon>Bacillota</taxon>
        <taxon>Bacilli</taxon>
        <taxon>Bacillales</taxon>
        <taxon>Paenibacillaceae</taxon>
        <taxon>Paenibacillus</taxon>
    </lineage>
</organism>
<keyword evidence="5" id="KW-1185">Reference proteome</keyword>
<accession>A0ABS7CCG3</accession>
<sequence>TEENRWDSTGLVESKRRRRWVKPVITVFVTLIVIALVFWGARTVLSWFDIDEVDVPYVISKTEAEARQNLEQVGLKVEEPTVYMEKADIPEGTVYEQSKVNQRVKVGSFIKLYVSKGPKLEGVEDYSGKTYTEVVDSLIALGVSEERISKEDVFSDQATGTVTEQTPAAGQQFDPKKATFAFKVSKGKETFPMIDVVGKSEKDAIAALEAKGLVVKAKDIVREGSYKEEGTVLTQYPFEPDAPVSKGDEITLTISSGYPEDALEYTFNITVSPAIAGQPSEVRITYTDARGENIEWGKKTINDTETFNVKVVLDPNTEAMVSVFRDGQFADTFARTYEEVKAGADSTPDTIPGMAPPPEDPPVDQPDQNEETDINGNQSTNTTDQPQ</sequence>
<dbReference type="PROSITE" id="PS51178">
    <property type="entry name" value="PASTA"/>
    <property type="match status" value="3"/>
</dbReference>
<keyword evidence="2" id="KW-0472">Membrane</keyword>
<reference evidence="4 5" key="1">
    <citation type="submission" date="2021-07" db="EMBL/GenBank/DDBJ databases">
        <title>Paenibacillus radiodurans sp. nov., isolated from the southeastern edge of Tengger Desert.</title>
        <authorList>
            <person name="Zhang G."/>
        </authorList>
    </citation>
    <scope>NUCLEOTIDE SEQUENCE [LARGE SCALE GENOMIC DNA]</scope>
    <source>
        <strain evidence="4 5">CCM 7311</strain>
    </source>
</reference>
<gene>
    <name evidence="4" type="ORF">K0U00_31345</name>
</gene>
<dbReference type="Proteomes" id="UP001519887">
    <property type="component" value="Unassembled WGS sequence"/>
</dbReference>
<proteinExistence type="predicted"/>